<dbReference type="InterPro" id="IPR003959">
    <property type="entry name" value="ATPase_AAA_core"/>
</dbReference>
<name>A0A8H5T3L2_FUSCI</name>
<dbReference type="InterPro" id="IPR054289">
    <property type="entry name" value="DUF7025"/>
</dbReference>
<feature type="region of interest" description="Disordered" evidence="1">
    <location>
        <begin position="135"/>
        <end position="168"/>
    </location>
</feature>
<comment type="caution">
    <text evidence="3">The sequence shown here is derived from an EMBL/GenBank/DDBJ whole genome shotgun (WGS) entry which is preliminary data.</text>
</comment>
<dbReference type="PANTHER" id="PTHR46411:SF2">
    <property type="entry name" value="AAA+ ATPASE DOMAIN-CONTAINING PROTEIN"/>
    <property type="match status" value="1"/>
</dbReference>
<dbReference type="GO" id="GO:0005524">
    <property type="term" value="F:ATP binding"/>
    <property type="evidence" value="ECO:0007669"/>
    <property type="project" value="InterPro"/>
</dbReference>
<feature type="compositionally biased region" description="Acidic residues" evidence="1">
    <location>
        <begin position="986"/>
        <end position="1002"/>
    </location>
</feature>
<evidence type="ECO:0000313" key="3">
    <source>
        <dbReference type="EMBL" id="KAF5661965.1"/>
    </source>
</evidence>
<feature type="compositionally biased region" description="Low complexity" evidence="1">
    <location>
        <begin position="151"/>
        <end position="160"/>
    </location>
</feature>
<dbReference type="Pfam" id="PF00004">
    <property type="entry name" value="AAA"/>
    <property type="match status" value="1"/>
</dbReference>
<dbReference type="Gene3D" id="3.40.50.300">
    <property type="entry name" value="P-loop containing nucleotide triphosphate hydrolases"/>
    <property type="match status" value="1"/>
</dbReference>
<dbReference type="Pfam" id="PF22942">
    <property type="entry name" value="DUF7025"/>
    <property type="match status" value="1"/>
</dbReference>
<accession>A0A8H5T3L2</accession>
<feature type="compositionally biased region" description="Basic and acidic residues" evidence="1">
    <location>
        <begin position="30"/>
        <end position="57"/>
    </location>
</feature>
<feature type="compositionally biased region" description="Basic residues" evidence="1">
    <location>
        <begin position="1063"/>
        <end position="1074"/>
    </location>
</feature>
<feature type="domain" description="AAA+ ATPase" evidence="2">
    <location>
        <begin position="741"/>
        <end position="852"/>
    </location>
</feature>
<dbReference type="PANTHER" id="PTHR46411">
    <property type="entry name" value="FAMILY ATPASE, PUTATIVE-RELATED"/>
    <property type="match status" value="1"/>
</dbReference>
<sequence>MAAPQESAESANGNIVLSSESNDYPLPVENPHEVTRSREDAQVPRTKEVLDVEPKSDTEDDIDKADYGYTREEVMAFAADLATEDLYDLYVKRLKSLEENQTGGQPQRRSSKLAKSVIDYVRILEERIGRLENAEPAEAKVEQKPNANSLDDAGAVSGDAAPDDASDAATKNKPLEVKFFLGATEFNRQGKYTPDKTKSDTFSCDTDSQHFIRALFNWIDGADSQPAGNDEPDPAKADLISLRVESTHISDFLKASGNLSTSLYPSLRMRKPFRPLLQNYHVIKEQLSKLERRYDAQDVESNTDQATDTTQPIDDLPFIEEPGYEKIEALDHFKVLVSFIDKYLHKQISHLERIKLGKWDKISFDNLWMLFTPGSTIHCPFRDVKKIGDYTAQPQYVPQAFRVVGALGGVPSISSFTPTFDEERNIRNDIGVLDGLCKSQDGFRATGPASRRINSLFSPLHVMCFNIDFDGIKYGVVEHIFHFKPFHGQVDIQSLEAYPVQFNKLRQAGEDPIAGFSQRGEKFVDATLVSHLCYEGLTVGKSREEVESDVIVDFKLAYTEKHEFSSEPNVVAPKFQSLQDVWFMSTTDDRTELATLGCGISGCTIIGCGDDAYPLSQKTQAEKMKVEVEQLLEDYEPRDLSREDDLRLLKQNMRSDGLLYLLPGVVPGFALRNKTWVLLDLKLLKEPENIDDWDQLVLPKGHRKMVQAMVETYAKGSHTGPAATNSRHTHAGMDIVRGKGKGCIILLHGVPGVGKTSTAGDIGYAPEKVEENMEKHFRLAHRWGCVLLLDEADVFLAKRSKADVKRNGLVSVFLRIMEYYSGILFLTTNRVGAIDDAFRSRLHLTLYYPKLSKRQTRTIWENNIERLHGINEKRQSEQAPIIDFDSKKILKWVDLNWEVLQWNGRQIKNAFQTALALAEFQAKHSRDPDAERTLEVKHFRTIADATTRFNEYLLATHGFDEEETARREKIRTIGFTPLTRVKDLPESDDDESEEDSSEDSDDSDSKKRKRRKTKGKKTGKRVGKEVRSTKRDKKVSKNKSEPESESEDEGEEVEETETTKTVATKKRERRKSNN</sequence>
<reference evidence="3 4" key="2">
    <citation type="submission" date="2020-05" db="EMBL/GenBank/DDBJ databases">
        <title>Identification and distribution of gene clusters putatively required for synthesis of sphingolipid metabolism inhibitors in phylogenetically diverse species of the filamentous fungus Fusarium.</title>
        <authorList>
            <person name="Kim H.-S."/>
            <person name="Busman M."/>
            <person name="Brown D.W."/>
            <person name="Divon H."/>
            <person name="Uhlig S."/>
            <person name="Proctor R.H."/>
        </authorList>
    </citation>
    <scope>NUCLEOTIDE SEQUENCE [LARGE SCALE GENOMIC DNA]</scope>
    <source>
        <strain evidence="3 4">NRRL 25331</strain>
    </source>
</reference>
<dbReference type="Pfam" id="PF23232">
    <property type="entry name" value="AAA_lid_13"/>
    <property type="match status" value="1"/>
</dbReference>
<dbReference type="Proteomes" id="UP000572754">
    <property type="component" value="Unassembled WGS sequence"/>
</dbReference>
<dbReference type="SMART" id="SM00382">
    <property type="entry name" value="AAA"/>
    <property type="match status" value="1"/>
</dbReference>
<feature type="region of interest" description="Disordered" evidence="1">
    <location>
        <begin position="1"/>
        <end position="64"/>
    </location>
</feature>
<keyword evidence="4" id="KW-1185">Reference proteome</keyword>
<reference evidence="4" key="1">
    <citation type="journal article" date="2020" name="BMC Genomics">
        <title>Correction to: Identification and distribution of gene clusters required for synthesis of sphingolipid metabolism inhibitors in diverse species of the filamentous fungus Fusarium.</title>
        <authorList>
            <person name="Kim H.S."/>
            <person name="Lohmar J.M."/>
            <person name="Busman M."/>
            <person name="Brown D.W."/>
            <person name="Naumann T.A."/>
            <person name="Divon H.H."/>
            <person name="Lysoe E."/>
            <person name="Uhlig S."/>
            <person name="Proctor R.H."/>
        </authorList>
    </citation>
    <scope>NUCLEOTIDE SEQUENCE [LARGE SCALE GENOMIC DNA]</scope>
    <source>
        <strain evidence="4">NRRL 25331</strain>
    </source>
</reference>
<protein>
    <submittedName>
        <fullName evidence="3">ATPase family AAA domain-containing protein</fullName>
    </submittedName>
</protein>
<gene>
    <name evidence="3" type="ORF">FCIRC_11663</name>
</gene>
<proteinExistence type="predicted"/>
<feature type="region of interest" description="Disordered" evidence="1">
    <location>
        <begin position="981"/>
        <end position="1074"/>
    </location>
</feature>
<evidence type="ECO:0000259" key="2">
    <source>
        <dbReference type="SMART" id="SM00382"/>
    </source>
</evidence>
<dbReference type="InterPro" id="IPR003593">
    <property type="entry name" value="AAA+_ATPase"/>
</dbReference>
<feature type="compositionally biased region" description="Acidic residues" evidence="1">
    <location>
        <begin position="1043"/>
        <end position="1056"/>
    </location>
</feature>
<evidence type="ECO:0000256" key="1">
    <source>
        <dbReference type="SAM" id="MobiDB-lite"/>
    </source>
</evidence>
<dbReference type="SUPFAM" id="SSF52540">
    <property type="entry name" value="P-loop containing nucleoside triphosphate hydrolases"/>
    <property type="match status" value="1"/>
</dbReference>
<evidence type="ECO:0000313" key="4">
    <source>
        <dbReference type="Proteomes" id="UP000572754"/>
    </source>
</evidence>
<dbReference type="InterPro" id="IPR027417">
    <property type="entry name" value="P-loop_NTPase"/>
</dbReference>
<dbReference type="GO" id="GO:0016887">
    <property type="term" value="F:ATP hydrolysis activity"/>
    <property type="evidence" value="ECO:0007669"/>
    <property type="project" value="InterPro"/>
</dbReference>
<dbReference type="AlphaFoldDB" id="A0A8H5T3L2"/>
<feature type="compositionally biased region" description="Basic residues" evidence="1">
    <location>
        <begin position="1006"/>
        <end position="1021"/>
    </location>
</feature>
<dbReference type="InterPro" id="IPR056599">
    <property type="entry name" value="AAA_lid_fung"/>
</dbReference>
<dbReference type="EMBL" id="JAAQPE010000474">
    <property type="protein sequence ID" value="KAF5661965.1"/>
    <property type="molecule type" value="Genomic_DNA"/>
</dbReference>
<feature type="compositionally biased region" description="Polar residues" evidence="1">
    <location>
        <begin position="7"/>
        <end position="22"/>
    </location>
</feature>
<organism evidence="3 4">
    <name type="scientific">Fusarium circinatum</name>
    <name type="common">Pitch canker fungus</name>
    <name type="synonym">Gibberella circinata</name>
    <dbReference type="NCBI Taxonomy" id="48490"/>
    <lineage>
        <taxon>Eukaryota</taxon>
        <taxon>Fungi</taxon>
        <taxon>Dikarya</taxon>
        <taxon>Ascomycota</taxon>
        <taxon>Pezizomycotina</taxon>
        <taxon>Sordariomycetes</taxon>
        <taxon>Hypocreomycetidae</taxon>
        <taxon>Hypocreales</taxon>
        <taxon>Nectriaceae</taxon>
        <taxon>Fusarium</taxon>
        <taxon>Fusarium fujikuroi species complex</taxon>
    </lineage>
</organism>